<dbReference type="GO" id="GO:0005829">
    <property type="term" value="C:cytosol"/>
    <property type="evidence" value="ECO:0007669"/>
    <property type="project" value="TreeGrafter"/>
</dbReference>
<dbReference type="PANTHER" id="PTHR10271">
    <property type="entry name" value="INTERFERON-INDUCED PROTEIN WITH TETRATRICOPEPTIDE REPEATS"/>
    <property type="match status" value="1"/>
</dbReference>
<dbReference type="Proteomes" id="UP000516384">
    <property type="component" value="Chromosome"/>
</dbReference>
<name>A0A7H0YAM7_9BACL</name>
<dbReference type="Gene3D" id="1.25.40.10">
    <property type="entry name" value="Tetratricopeptide repeat domain"/>
    <property type="match status" value="1"/>
</dbReference>
<evidence type="ECO:0000259" key="4">
    <source>
        <dbReference type="SMART" id="SM00382"/>
    </source>
</evidence>
<protein>
    <submittedName>
        <fullName evidence="5">Tetratricopeptide repeat protein</fullName>
    </submittedName>
</protein>
<dbReference type="InterPro" id="IPR011990">
    <property type="entry name" value="TPR-like_helical_dom_sf"/>
</dbReference>
<dbReference type="InterPro" id="IPR002182">
    <property type="entry name" value="NB-ARC"/>
</dbReference>
<dbReference type="RefSeq" id="WP_190298594.1">
    <property type="nucleotide sequence ID" value="NZ_CP061172.1"/>
</dbReference>
<evidence type="ECO:0000313" key="6">
    <source>
        <dbReference type="Proteomes" id="UP000516384"/>
    </source>
</evidence>
<dbReference type="PROSITE" id="PS50005">
    <property type="entry name" value="TPR"/>
    <property type="match status" value="1"/>
</dbReference>
<evidence type="ECO:0000313" key="5">
    <source>
        <dbReference type="EMBL" id="QNR68135.1"/>
    </source>
</evidence>
<dbReference type="SMART" id="SM00028">
    <property type="entry name" value="TPR"/>
    <property type="match status" value="2"/>
</dbReference>
<reference evidence="5 6" key="1">
    <citation type="submission" date="2020-09" db="EMBL/GenBank/DDBJ databases">
        <title>Characterization of Paenibacillus peoriae strain ZF390 with broad-spectrum antimicrobial activity as a potential biocontrol agent.</title>
        <authorList>
            <person name="Li L."/>
            <person name="Zhao Y."/>
            <person name="Li B."/>
            <person name="Xie X."/>
        </authorList>
    </citation>
    <scope>NUCLEOTIDE SEQUENCE [LARGE SCALE GENOMIC DNA]</scope>
    <source>
        <strain evidence="5 6">ZF390</strain>
    </source>
</reference>
<dbReference type="InterPro" id="IPR027417">
    <property type="entry name" value="P-loop_NTPase"/>
</dbReference>
<organism evidence="5 6">
    <name type="scientific">Paenibacillus peoriae</name>
    <dbReference type="NCBI Taxonomy" id="59893"/>
    <lineage>
        <taxon>Bacteria</taxon>
        <taxon>Bacillati</taxon>
        <taxon>Bacillota</taxon>
        <taxon>Bacilli</taxon>
        <taxon>Bacillales</taxon>
        <taxon>Paenibacillaceae</taxon>
        <taxon>Paenibacillus</taxon>
    </lineage>
</organism>
<proteinExistence type="predicted"/>
<dbReference type="Gene3D" id="3.40.50.300">
    <property type="entry name" value="P-loop containing nucleotide triphosphate hydrolases"/>
    <property type="match status" value="1"/>
</dbReference>
<dbReference type="GO" id="GO:0051607">
    <property type="term" value="P:defense response to virus"/>
    <property type="evidence" value="ECO:0007669"/>
    <property type="project" value="TreeGrafter"/>
</dbReference>
<evidence type="ECO:0000256" key="1">
    <source>
        <dbReference type="ARBA" id="ARBA00022737"/>
    </source>
</evidence>
<keyword evidence="1" id="KW-0677">Repeat</keyword>
<dbReference type="GO" id="GO:0043531">
    <property type="term" value="F:ADP binding"/>
    <property type="evidence" value="ECO:0007669"/>
    <property type="project" value="InterPro"/>
</dbReference>
<dbReference type="SUPFAM" id="SSF48452">
    <property type="entry name" value="TPR-like"/>
    <property type="match status" value="1"/>
</dbReference>
<dbReference type="SUPFAM" id="SSF52540">
    <property type="entry name" value="P-loop containing nucleoside triphosphate hydrolases"/>
    <property type="match status" value="1"/>
</dbReference>
<feature type="domain" description="AAA+ ATPase" evidence="4">
    <location>
        <begin position="198"/>
        <end position="424"/>
    </location>
</feature>
<dbReference type="InterPro" id="IPR003593">
    <property type="entry name" value="AAA+_ATPase"/>
</dbReference>
<gene>
    <name evidence="5" type="ORF">IAQ67_03270</name>
</gene>
<evidence type="ECO:0000256" key="3">
    <source>
        <dbReference type="PROSITE-ProRule" id="PRU00339"/>
    </source>
</evidence>
<dbReference type="InterPro" id="IPR019734">
    <property type="entry name" value="TPR_rpt"/>
</dbReference>
<dbReference type="Pfam" id="PF13424">
    <property type="entry name" value="TPR_12"/>
    <property type="match status" value="1"/>
</dbReference>
<sequence length="849" mass="96667">MAELDKRVEFAELLADGISTLREHPEYRTRRKKRESVPSGRSFSESYMDRIAARIGVSSNTIKSWMGQMGPKYIPSRVEDGKLLGLLWIIMEKEVMNTRWFNDLLLTTSIPVIDPPTADWLISCFRKAKVLLDNGSYGTPADQEIKNLVKTFFTDSQSIEAEEEHSYLLEHNLPGRWTSSFIGRLHDLEYISLWLRSPSPICLLTGWGGMGKTTIALEIAYACIGDPHGEASSPALVWPDLSHVIWVSAELRNLTLNDFLDTIAYQLGRSELLEKLLNEKRLVVRNVLASAALQKPLLLIIDSIDMANNEIHEFVATVPPGVKILLTARENHSLLHALSQKEIYTITLNGLEPMEALTYFKEEVNYQIQMSYQPAKKERLNKLLTDDEEALQRLIMATAGNPKAISLIVADLADDDIQVSELINEIARSGHNLSSLFSFLFGRSWERCTEEARRLWQTFGFFSDSTVEDSWANTAGLNQKNFYEALRLLRSFSLVETERSNGRLHYQAHQTVLTYGEQHLNDNPELEKELRRNWSSYYLSYLDTHLKREQPTEAYWSFLLGRDLAPVKSEWPNILKLLKWADNHDSNTLIQIMLRITHFLSRINLETRTEYCIKAAKYASSAGNPMLAAMFYIDGAGWSLIETGENENGLHYIGEGLNELAIMDQSDPDATDLKILGEVLKARCYLKTGQLDVAQAIIRGIIFEPYSPLILHRLLLVKGEISSMKGNFEEATAQYEQANEISRTYGGEKTIEAYFNLGVAYVKQAQYEKAESAFELLLYDKNHPNQIELIYYQYGTAQLLAGRGLYNQAVMLILNVLTNIESWGRLIDLKQEVDSFYKYLRSKLRGDTG</sequence>
<dbReference type="AlphaFoldDB" id="A0A7H0YAM7"/>
<dbReference type="EMBL" id="CP061172">
    <property type="protein sequence ID" value="QNR68135.1"/>
    <property type="molecule type" value="Genomic_DNA"/>
</dbReference>
<feature type="repeat" description="TPR" evidence="3">
    <location>
        <begin position="751"/>
        <end position="784"/>
    </location>
</feature>
<dbReference type="PRINTS" id="PR00364">
    <property type="entry name" value="DISEASERSIST"/>
</dbReference>
<keyword evidence="2 3" id="KW-0802">TPR repeat</keyword>
<evidence type="ECO:0000256" key="2">
    <source>
        <dbReference type="ARBA" id="ARBA00022803"/>
    </source>
</evidence>
<dbReference type="PANTHER" id="PTHR10271:SF0">
    <property type="entry name" value="INTERFERON-INDUCED PROTEIN WITH TETRATRICOPEPTIDE REPEATS 5"/>
    <property type="match status" value="1"/>
</dbReference>
<dbReference type="SMART" id="SM00382">
    <property type="entry name" value="AAA"/>
    <property type="match status" value="1"/>
</dbReference>
<dbReference type="Pfam" id="PF00931">
    <property type="entry name" value="NB-ARC"/>
    <property type="match status" value="1"/>
</dbReference>
<accession>A0A7H0YAM7</accession>